<dbReference type="AlphaFoldDB" id="A0A1G7FEP9"/>
<accession>A0A1G7FEP9</accession>
<sequence>MTWTFELSATQTHLFFQRVLQVFETQRVNIRSFTGESSQNTITITVRFDCEVQHAYRIEALLHRLSGMDTITVQCHP</sequence>
<proteinExistence type="predicted"/>
<dbReference type="OrthoDB" id="121393at2"/>
<dbReference type="RefSeq" id="WP_083343593.1">
    <property type="nucleotide sequence ID" value="NZ_LT629690.1"/>
</dbReference>
<evidence type="ECO:0000313" key="2">
    <source>
        <dbReference type="Proteomes" id="UP000182427"/>
    </source>
</evidence>
<dbReference type="Proteomes" id="UP000182427">
    <property type="component" value="Chromosome I"/>
</dbReference>
<organism evidence="1 2">
    <name type="scientific">Terriglobus roseus</name>
    <dbReference type="NCBI Taxonomy" id="392734"/>
    <lineage>
        <taxon>Bacteria</taxon>
        <taxon>Pseudomonadati</taxon>
        <taxon>Acidobacteriota</taxon>
        <taxon>Terriglobia</taxon>
        <taxon>Terriglobales</taxon>
        <taxon>Acidobacteriaceae</taxon>
        <taxon>Terriglobus</taxon>
    </lineage>
</organism>
<protein>
    <recommendedName>
        <fullName evidence="3">ACT domain-containing protein</fullName>
    </recommendedName>
</protein>
<gene>
    <name evidence="1" type="ORF">SAMN05444167_0310</name>
</gene>
<dbReference type="EMBL" id="LT629690">
    <property type="protein sequence ID" value="SDE74327.1"/>
    <property type="molecule type" value="Genomic_DNA"/>
</dbReference>
<evidence type="ECO:0008006" key="3">
    <source>
        <dbReference type="Google" id="ProtNLM"/>
    </source>
</evidence>
<evidence type="ECO:0000313" key="1">
    <source>
        <dbReference type="EMBL" id="SDE74327.1"/>
    </source>
</evidence>
<keyword evidence="2" id="KW-1185">Reference proteome</keyword>
<reference evidence="2" key="1">
    <citation type="submission" date="2016-10" db="EMBL/GenBank/DDBJ databases">
        <authorList>
            <person name="Varghese N."/>
            <person name="Submissions S."/>
        </authorList>
    </citation>
    <scope>NUCLEOTIDE SEQUENCE [LARGE SCALE GENOMIC DNA]</scope>
    <source>
        <strain evidence="2">GAS232</strain>
    </source>
</reference>
<name>A0A1G7FEP9_9BACT</name>